<dbReference type="Proteomes" id="UP001642409">
    <property type="component" value="Unassembled WGS sequence"/>
</dbReference>
<protein>
    <submittedName>
        <fullName evidence="2">Hypothetical_protein</fullName>
    </submittedName>
</protein>
<accession>A0AA86V3Q1</accession>
<proteinExistence type="predicted"/>
<dbReference type="AlphaFoldDB" id="A0AA86V3Q1"/>
<comment type="caution">
    <text evidence="1">The sequence shown here is derived from an EMBL/GenBank/DDBJ whole genome shotgun (WGS) entry which is preliminary data.</text>
</comment>
<reference evidence="2 3" key="2">
    <citation type="submission" date="2024-07" db="EMBL/GenBank/DDBJ databases">
        <authorList>
            <person name="Akdeniz Z."/>
        </authorList>
    </citation>
    <scope>NUCLEOTIDE SEQUENCE [LARGE SCALE GENOMIC DNA]</scope>
</reference>
<keyword evidence="3" id="KW-1185">Reference proteome</keyword>
<reference evidence="1" key="1">
    <citation type="submission" date="2023-06" db="EMBL/GenBank/DDBJ databases">
        <authorList>
            <person name="Kurt Z."/>
        </authorList>
    </citation>
    <scope>NUCLEOTIDE SEQUENCE</scope>
</reference>
<evidence type="ECO:0000313" key="3">
    <source>
        <dbReference type="Proteomes" id="UP001642409"/>
    </source>
</evidence>
<dbReference type="EMBL" id="CAXDID020000414">
    <property type="protein sequence ID" value="CAL6089060.1"/>
    <property type="molecule type" value="Genomic_DNA"/>
</dbReference>
<organism evidence="1">
    <name type="scientific">Hexamita inflata</name>
    <dbReference type="NCBI Taxonomy" id="28002"/>
    <lineage>
        <taxon>Eukaryota</taxon>
        <taxon>Metamonada</taxon>
        <taxon>Diplomonadida</taxon>
        <taxon>Hexamitidae</taxon>
        <taxon>Hexamitinae</taxon>
        <taxon>Hexamita</taxon>
    </lineage>
</organism>
<evidence type="ECO:0000313" key="1">
    <source>
        <dbReference type="EMBL" id="CAI9975191.1"/>
    </source>
</evidence>
<evidence type="ECO:0000313" key="2">
    <source>
        <dbReference type="EMBL" id="CAL6089060.1"/>
    </source>
</evidence>
<name>A0AA86V3Q1_9EUKA</name>
<sequence>MLLNSMVKELNILGSNYIGGIIGFQSSNKTTTILNSSVQQSNLTGSNYVGGIIGYCFSKLYLTNVHIEFVRLSGSSLTFGVVVGQNSAGTYLFANSVAASNYIKDVKQSECVSLSNTWSVTGC</sequence>
<dbReference type="EMBL" id="CATOUU010001164">
    <property type="protein sequence ID" value="CAI9975191.1"/>
    <property type="molecule type" value="Genomic_DNA"/>
</dbReference>
<gene>
    <name evidence="1" type="ORF">HINF_LOCUS62836</name>
    <name evidence="2" type="ORF">HINF_LOCUS64545</name>
</gene>
<dbReference type="Gene3D" id="2.160.20.110">
    <property type="match status" value="1"/>
</dbReference>